<accession>D2RQF6</accession>
<dbReference type="InterPro" id="IPR055519">
    <property type="entry name" value="DUF7093"/>
</dbReference>
<feature type="compositionally biased region" description="Polar residues" evidence="1">
    <location>
        <begin position="54"/>
        <end position="65"/>
    </location>
</feature>
<feature type="compositionally biased region" description="Acidic residues" evidence="1">
    <location>
        <begin position="219"/>
        <end position="231"/>
    </location>
</feature>
<gene>
    <name evidence="2" type="ordered locus">Htur_3471</name>
</gene>
<feature type="compositionally biased region" description="Low complexity" evidence="1">
    <location>
        <begin position="276"/>
        <end position="291"/>
    </location>
</feature>
<feature type="compositionally biased region" description="Acidic residues" evidence="1">
    <location>
        <begin position="106"/>
        <end position="119"/>
    </location>
</feature>
<evidence type="ECO:0000313" key="2">
    <source>
        <dbReference type="EMBL" id="ADB62333.1"/>
    </source>
</evidence>
<dbReference type="HOGENOM" id="CLU_057816_0_0_2"/>
<dbReference type="Proteomes" id="UP000001903">
    <property type="component" value="Chromosome"/>
</dbReference>
<sequence length="344" mass="36229">MTGYGETMALRCSLLGHDYGDPEVEREREERGSEVVVTVQEFEECARCGDRNVLSENTEVTSLSAATDADSLPPEPEPETAIPDSDAETVEPPTGAADEVGTEVAFGDDADDDFIDAEAAEPAAAADESTDDFDVPTDENGDPVTDDGEILDDDDDNRVPADRERDHGEWPDSDDVGPPVGSENEPSGWPDSDEGGDREDDPDVPIDAELEDPVKPDETVTDDAVVLEDDTGTVSGGRGESTAAADARSVTAEPPNAPETQGSPDAGPATDRESAESGAASGSGIERAGSAPTPSQSDGPLEDVLTEFYCPRCDYVSDGNRGSLRAGDICPDCRKGYLGERERR</sequence>
<protein>
    <submittedName>
        <fullName evidence="2">Uncharacterized protein</fullName>
    </submittedName>
</protein>
<dbReference type="STRING" id="543526.Htur_3471"/>
<proteinExistence type="predicted"/>
<dbReference type="eggNOG" id="arCOG04689">
    <property type="taxonomic scope" value="Archaea"/>
</dbReference>
<feature type="compositionally biased region" description="Acidic residues" evidence="1">
    <location>
        <begin position="128"/>
        <end position="156"/>
    </location>
</feature>
<name>D2RQF6_HALTV</name>
<feature type="region of interest" description="Disordered" evidence="1">
    <location>
        <begin position="51"/>
        <end position="302"/>
    </location>
</feature>
<organism evidence="2 3">
    <name type="scientific">Haloterrigena turkmenica (strain ATCC 51198 / DSM 5511 / JCM 9101 / NCIMB 13204 / VKM B-1734 / 4k)</name>
    <name type="common">Halococcus turkmenicus</name>
    <dbReference type="NCBI Taxonomy" id="543526"/>
    <lineage>
        <taxon>Archaea</taxon>
        <taxon>Methanobacteriati</taxon>
        <taxon>Methanobacteriota</taxon>
        <taxon>Stenosarchaea group</taxon>
        <taxon>Halobacteria</taxon>
        <taxon>Halobacteriales</taxon>
        <taxon>Natrialbaceae</taxon>
        <taxon>Haloterrigena</taxon>
    </lineage>
</organism>
<dbReference type="KEGG" id="htu:Htur_3471"/>
<feature type="compositionally biased region" description="Acidic residues" evidence="1">
    <location>
        <begin position="191"/>
        <end position="211"/>
    </location>
</feature>
<dbReference type="Pfam" id="PF23373">
    <property type="entry name" value="DUF7093"/>
    <property type="match status" value="1"/>
</dbReference>
<evidence type="ECO:0000256" key="1">
    <source>
        <dbReference type="SAM" id="MobiDB-lite"/>
    </source>
</evidence>
<feature type="compositionally biased region" description="Basic and acidic residues" evidence="1">
    <location>
        <begin position="157"/>
        <end position="170"/>
    </location>
</feature>
<evidence type="ECO:0000313" key="3">
    <source>
        <dbReference type="Proteomes" id="UP000001903"/>
    </source>
</evidence>
<keyword evidence="3" id="KW-1185">Reference proteome</keyword>
<reference evidence="2 3" key="1">
    <citation type="journal article" date="2010" name="Stand. Genomic Sci.">
        <title>Complete genome sequence of Haloterrigena turkmenica type strain (4k).</title>
        <authorList>
            <person name="Saunders E."/>
            <person name="Tindall B.J."/>
            <person name="Fahnrich R."/>
            <person name="Lapidus A."/>
            <person name="Copeland A."/>
            <person name="Del Rio T.G."/>
            <person name="Lucas S."/>
            <person name="Chen F."/>
            <person name="Tice H."/>
            <person name="Cheng J.F."/>
            <person name="Han C."/>
            <person name="Detter J.C."/>
            <person name="Bruce D."/>
            <person name="Goodwin L."/>
            <person name="Chain P."/>
            <person name="Pitluck S."/>
            <person name="Pati A."/>
            <person name="Ivanova N."/>
            <person name="Mavromatis K."/>
            <person name="Chen A."/>
            <person name="Palaniappan K."/>
            <person name="Land M."/>
            <person name="Hauser L."/>
            <person name="Chang Y.J."/>
            <person name="Jeffries C.D."/>
            <person name="Brettin T."/>
            <person name="Rohde M."/>
            <person name="Goker M."/>
            <person name="Bristow J."/>
            <person name="Eisen J.A."/>
            <person name="Markowitz V."/>
            <person name="Hugenholtz P."/>
            <person name="Klenk H.P."/>
            <person name="Kyrpides N.C."/>
        </authorList>
    </citation>
    <scope>NUCLEOTIDE SEQUENCE [LARGE SCALE GENOMIC DNA]</scope>
    <source>
        <strain evidence="3">ATCC 51198 / DSM 5511 / JCM 9101 / NCIMB 13204 / VKM B-1734 / 4k</strain>
    </source>
</reference>
<dbReference type="EMBL" id="CP001860">
    <property type="protein sequence ID" value="ADB62333.1"/>
    <property type="molecule type" value="Genomic_DNA"/>
</dbReference>
<dbReference type="AlphaFoldDB" id="D2RQF6"/>